<feature type="compositionally biased region" description="Low complexity" evidence="1">
    <location>
        <begin position="14"/>
        <end position="25"/>
    </location>
</feature>
<accession>G0S8Z1</accession>
<evidence type="ECO:0000313" key="3">
    <source>
        <dbReference type="EMBL" id="EGS19902.1"/>
    </source>
</evidence>
<organism evidence="4">
    <name type="scientific">Chaetomium thermophilum (strain DSM 1495 / CBS 144.50 / IMI 039719)</name>
    <name type="common">Thermochaetoides thermophila</name>
    <dbReference type="NCBI Taxonomy" id="759272"/>
    <lineage>
        <taxon>Eukaryota</taxon>
        <taxon>Fungi</taxon>
        <taxon>Dikarya</taxon>
        <taxon>Ascomycota</taxon>
        <taxon>Pezizomycotina</taxon>
        <taxon>Sordariomycetes</taxon>
        <taxon>Sordariomycetidae</taxon>
        <taxon>Sordariales</taxon>
        <taxon>Chaetomiaceae</taxon>
        <taxon>Thermochaetoides</taxon>
    </lineage>
</organism>
<protein>
    <recommendedName>
        <fullName evidence="2">Clr5 domain-containing protein</fullName>
    </recommendedName>
</protein>
<dbReference type="OrthoDB" id="194358at2759"/>
<dbReference type="AlphaFoldDB" id="G0S8Z1"/>
<evidence type="ECO:0000313" key="4">
    <source>
        <dbReference type="Proteomes" id="UP000008066"/>
    </source>
</evidence>
<evidence type="ECO:0000259" key="2">
    <source>
        <dbReference type="Pfam" id="PF14420"/>
    </source>
</evidence>
<reference evidence="3 4" key="1">
    <citation type="journal article" date="2011" name="Cell">
        <title>Insight into structure and assembly of the nuclear pore complex by utilizing the genome of a eukaryotic thermophile.</title>
        <authorList>
            <person name="Amlacher S."/>
            <person name="Sarges P."/>
            <person name="Flemming D."/>
            <person name="van Noort V."/>
            <person name="Kunze R."/>
            <person name="Devos D.P."/>
            <person name="Arumugam M."/>
            <person name="Bork P."/>
            <person name="Hurt E."/>
        </authorList>
    </citation>
    <scope>NUCLEOTIDE SEQUENCE [LARGE SCALE GENOMIC DNA]</scope>
    <source>
        <strain evidence="4">DSM 1495 / CBS 144.50 / IMI 039719</strain>
    </source>
</reference>
<feature type="region of interest" description="Disordered" evidence="1">
    <location>
        <begin position="1"/>
        <end position="26"/>
    </location>
</feature>
<sequence>MAVASYITKHNPGANSTTSNASSTTMTKQWDEYRHIILSLYKEQNKPLHEVQRFMEEEHGFKASPSTVKGPLRH</sequence>
<feature type="domain" description="Clr5" evidence="2">
    <location>
        <begin position="26"/>
        <end position="69"/>
    </location>
</feature>
<evidence type="ECO:0000256" key="1">
    <source>
        <dbReference type="SAM" id="MobiDB-lite"/>
    </source>
</evidence>
<dbReference type="Pfam" id="PF14420">
    <property type="entry name" value="Clr5"/>
    <property type="match status" value="1"/>
</dbReference>
<dbReference type="InterPro" id="IPR025676">
    <property type="entry name" value="Clr5_dom"/>
</dbReference>
<dbReference type="Proteomes" id="UP000008066">
    <property type="component" value="Unassembled WGS sequence"/>
</dbReference>
<dbReference type="GeneID" id="18258433"/>
<dbReference type="KEGG" id="cthr:CTHT_0043950"/>
<proteinExistence type="predicted"/>
<gene>
    <name evidence="3" type="ORF">CTHT_0043950</name>
</gene>
<name>G0S8Z1_CHATD</name>
<dbReference type="HOGENOM" id="CLU_2687615_0_0_1"/>
<dbReference type="EMBL" id="GL988043">
    <property type="protein sequence ID" value="EGS19902.1"/>
    <property type="molecule type" value="Genomic_DNA"/>
</dbReference>
<dbReference type="RefSeq" id="XP_006694787.1">
    <property type="nucleotide sequence ID" value="XM_006694724.1"/>
</dbReference>
<keyword evidence="4" id="KW-1185">Reference proteome</keyword>